<dbReference type="InterPro" id="IPR020476">
    <property type="entry name" value="Nudix_hydrolase"/>
</dbReference>
<sequence>MTTHSTPARPRASSGAAIFDHDGRILLVDPTYKEFWNLPGGGVDAGESPRAACRREVREELGLDVRIGSPLLVAWTAEGPDGTLFFVFDGGVLAPDQQAAIVCDPDELAGHGFFPPERARSLLSEPRRALLTEVLRARADGVTRYVESDRR</sequence>
<evidence type="ECO:0000256" key="4">
    <source>
        <dbReference type="ARBA" id="ARBA00022842"/>
    </source>
</evidence>
<dbReference type="CDD" id="cd18876">
    <property type="entry name" value="NUDIX_Hydrolase"/>
    <property type="match status" value="1"/>
</dbReference>
<dbReference type="PANTHER" id="PTHR43046">
    <property type="entry name" value="GDP-MANNOSE MANNOSYL HYDROLASE"/>
    <property type="match status" value="1"/>
</dbReference>
<protein>
    <submittedName>
        <fullName evidence="7">NUDIX hydrolase</fullName>
        <ecNumber evidence="7">3.6.-.-</ecNumber>
    </submittedName>
</protein>
<name>A0ABU7RNM0_9ACTN</name>
<dbReference type="EC" id="3.6.-.-" evidence="7"/>
<keyword evidence="4" id="KW-0460">Magnesium</keyword>
<dbReference type="PROSITE" id="PS51462">
    <property type="entry name" value="NUDIX"/>
    <property type="match status" value="1"/>
</dbReference>
<dbReference type="InterPro" id="IPR020084">
    <property type="entry name" value="NUDIX_hydrolase_CS"/>
</dbReference>
<dbReference type="PROSITE" id="PS00893">
    <property type="entry name" value="NUDIX_BOX"/>
    <property type="match status" value="1"/>
</dbReference>
<evidence type="ECO:0000313" key="8">
    <source>
        <dbReference type="Proteomes" id="UP001332243"/>
    </source>
</evidence>
<evidence type="ECO:0000256" key="1">
    <source>
        <dbReference type="ARBA" id="ARBA00001946"/>
    </source>
</evidence>
<dbReference type="InterPro" id="IPR000086">
    <property type="entry name" value="NUDIX_hydrolase_dom"/>
</dbReference>
<dbReference type="PANTHER" id="PTHR43046:SF12">
    <property type="entry name" value="GDP-MANNOSE MANNOSYL HYDROLASE"/>
    <property type="match status" value="1"/>
</dbReference>
<evidence type="ECO:0000256" key="3">
    <source>
        <dbReference type="ARBA" id="ARBA00022801"/>
    </source>
</evidence>
<dbReference type="Proteomes" id="UP001332243">
    <property type="component" value="Unassembled WGS sequence"/>
</dbReference>
<proteinExistence type="inferred from homology"/>
<dbReference type="SUPFAM" id="SSF55811">
    <property type="entry name" value="Nudix"/>
    <property type="match status" value="1"/>
</dbReference>
<evidence type="ECO:0000313" key="7">
    <source>
        <dbReference type="EMBL" id="MEE6258034.1"/>
    </source>
</evidence>
<evidence type="ECO:0000256" key="5">
    <source>
        <dbReference type="RuleBase" id="RU003476"/>
    </source>
</evidence>
<dbReference type="GO" id="GO:0016787">
    <property type="term" value="F:hydrolase activity"/>
    <property type="evidence" value="ECO:0007669"/>
    <property type="project" value="UniProtKB-KW"/>
</dbReference>
<dbReference type="RefSeq" id="WP_331213163.1">
    <property type="nucleotide sequence ID" value="NZ_JAZGQK010000004.1"/>
</dbReference>
<dbReference type="PRINTS" id="PR00502">
    <property type="entry name" value="NUDIXFAMILY"/>
</dbReference>
<reference evidence="7 8" key="1">
    <citation type="submission" date="2024-01" db="EMBL/GenBank/DDBJ databases">
        <title>Genome insights into Plantactinospora sonchi sp. nov.</title>
        <authorList>
            <person name="Wang L."/>
        </authorList>
    </citation>
    <scope>NUCLEOTIDE SEQUENCE [LARGE SCALE GENOMIC DNA]</scope>
    <source>
        <strain evidence="7 8">NEAU-QY2</strain>
    </source>
</reference>
<dbReference type="EMBL" id="JAZGQK010000004">
    <property type="protein sequence ID" value="MEE6258034.1"/>
    <property type="molecule type" value="Genomic_DNA"/>
</dbReference>
<evidence type="ECO:0000256" key="2">
    <source>
        <dbReference type="ARBA" id="ARBA00005582"/>
    </source>
</evidence>
<organism evidence="7 8">
    <name type="scientific">Plantactinospora sonchi</name>
    <dbReference type="NCBI Taxonomy" id="1544735"/>
    <lineage>
        <taxon>Bacteria</taxon>
        <taxon>Bacillati</taxon>
        <taxon>Actinomycetota</taxon>
        <taxon>Actinomycetes</taxon>
        <taxon>Micromonosporales</taxon>
        <taxon>Micromonosporaceae</taxon>
        <taxon>Plantactinospora</taxon>
    </lineage>
</organism>
<keyword evidence="8" id="KW-1185">Reference proteome</keyword>
<accession>A0ABU7RNM0</accession>
<dbReference type="Pfam" id="PF00293">
    <property type="entry name" value="NUDIX"/>
    <property type="match status" value="1"/>
</dbReference>
<comment type="cofactor">
    <cofactor evidence="1">
        <name>Mg(2+)</name>
        <dbReference type="ChEBI" id="CHEBI:18420"/>
    </cofactor>
</comment>
<comment type="caution">
    <text evidence="7">The sequence shown here is derived from an EMBL/GenBank/DDBJ whole genome shotgun (WGS) entry which is preliminary data.</text>
</comment>
<comment type="similarity">
    <text evidence="2 5">Belongs to the Nudix hydrolase family.</text>
</comment>
<dbReference type="Gene3D" id="3.90.79.10">
    <property type="entry name" value="Nucleoside Triphosphate Pyrophosphohydrolase"/>
    <property type="match status" value="1"/>
</dbReference>
<gene>
    <name evidence="7" type="ORF">V1633_05945</name>
</gene>
<feature type="domain" description="Nudix hydrolase" evidence="6">
    <location>
        <begin position="9"/>
        <end position="136"/>
    </location>
</feature>
<keyword evidence="3 5" id="KW-0378">Hydrolase</keyword>
<evidence type="ECO:0000259" key="6">
    <source>
        <dbReference type="PROSITE" id="PS51462"/>
    </source>
</evidence>
<dbReference type="InterPro" id="IPR015797">
    <property type="entry name" value="NUDIX_hydrolase-like_dom_sf"/>
</dbReference>